<sequence>MIFEDTDEQDEVYDDLIHREYEQQPEQQLPYYEDDISVLVQPDGQSSRDFAQSFFRSFQANVGLIMAVVFIFGLLTLGVVYVDLNTTDACIEWMHNNYSIPRVVKILQIVGMSFELLPLFTWFPACIVMLWGFKEFKKNYPSCLLVCQLVIGSITCVYRIVTVDVVTPTTVDYSKYRLLGNVLFILSIVCGAYLVARKFKKVNPATSYGLFHIFFILSFAFLGSSLIAYIYTYIIIKDFKETEGKVKKAIIAALTPGIFFPVTAIAKYLLMRKSSEIITPDRAFVLCYFLREASIVLYRTMQSDFQNIWLFIGLSLLHGVSNVISKATLNFRIKMWTFFIKCLNNTCCGPRLEVQPLNSPRIRRFNADLEIQNILFEYTTVILSQVYMACYLVMSFDISPWQVIQGSLTRIAISLALDFLFNMISVFIQIHYYDIPMRKVWLKYWPRHVAANTLIIICMVPYFGPSLVSVFAGYKYIWKEYKLRNCTSIF</sequence>
<dbReference type="EMBL" id="CACRXK020008858">
    <property type="protein sequence ID" value="CAB4015820.1"/>
    <property type="molecule type" value="Genomic_DNA"/>
</dbReference>
<keyword evidence="2" id="KW-1185">Reference proteome</keyword>
<dbReference type="Proteomes" id="UP001152795">
    <property type="component" value="Unassembled WGS sequence"/>
</dbReference>
<evidence type="ECO:0000313" key="2">
    <source>
        <dbReference type="Proteomes" id="UP001152795"/>
    </source>
</evidence>
<proteinExistence type="predicted"/>
<name>A0A7D9IY02_PARCT</name>
<dbReference type="AlphaFoldDB" id="A0A7D9IY02"/>
<accession>A0A7D9IY02</accession>
<evidence type="ECO:0000313" key="1">
    <source>
        <dbReference type="EMBL" id="CAB4015820.1"/>
    </source>
</evidence>
<reference evidence="1" key="1">
    <citation type="submission" date="2020-04" db="EMBL/GenBank/DDBJ databases">
        <authorList>
            <person name="Alioto T."/>
            <person name="Alioto T."/>
            <person name="Gomez Garrido J."/>
        </authorList>
    </citation>
    <scope>NUCLEOTIDE SEQUENCE</scope>
    <source>
        <strain evidence="1">A484AB</strain>
    </source>
</reference>
<comment type="caution">
    <text evidence="1">The sequence shown here is derived from an EMBL/GenBank/DDBJ whole genome shotgun (WGS) entry which is preliminary data.</text>
</comment>
<organism evidence="1 2">
    <name type="scientific">Paramuricea clavata</name>
    <name type="common">Red gorgonian</name>
    <name type="synonym">Violescent sea-whip</name>
    <dbReference type="NCBI Taxonomy" id="317549"/>
    <lineage>
        <taxon>Eukaryota</taxon>
        <taxon>Metazoa</taxon>
        <taxon>Cnidaria</taxon>
        <taxon>Anthozoa</taxon>
        <taxon>Octocorallia</taxon>
        <taxon>Malacalcyonacea</taxon>
        <taxon>Plexauridae</taxon>
        <taxon>Paramuricea</taxon>
    </lineage>
</organism>
<gene>
    <name evidence="1" type="ORF">PACLA_8A017900</name>
</gene>
<protein>
    <submittedName>
        <fullName evidence="1">Uncharacterized protein</fullName>
    </submittedName>
</protein>
<dbReference type="OrthoDB" id="5983751at2759"/>